<evidence type="ECO:0000256" key="6">
    <source>
        <dbReference type="NCBIfam" id="TIGR00152"/>
    </source>
</evidence>
<sequence length="208" mass="21755">MTGTSLSPAPLRLGLTGGIGSGKTTVGQWLQAFGAALVDADRIARSATAAGGLAIPAIRSAFGDGMIDADGAMDRARMRQLAFRDAGARQRLEAIVHPLVAQAIHAEAEQAAAGGARVVVFDIPLLAESPRWPPQLDRILVVDCSEATQVARVQARSGLAADTVRAIIASQAPRAARRAVADMVLHNDRIPLDTLRAEVRRIANGFGL</sequence>
<dbReference type="SUPFAM" id="SSF52540">
    <property type="entry name" value="P-loop containing nucleoside triphosphate hydrolases"/>
    <property type="match status" value="1"/>
</dbReference>
<dbReference type="InterPro" id="IPR001977">
    <property type="entry name" value="Depp_CoAkinase"/>
</dbReference>
<dbReference type="GO" id="GO:0005737">
    <property type="term" value="C:cytoplasm"/>
    <property type="evidence" value="ECO:0007669"/>
    <property type="project" value="UniProtKB-SubCell"/>
</dbReference>
<dbReference type="InterPro" id="IPR027417">
    <property type="entry name" value="P-loop_NTPase"/>
</dbReference>
<keyword evidence="5" id="KW-0808">Transferase</keyword>
<comment type="catalytic activity">
    <reaction evidence="5">
        <text>3'-dephospho-CoA + ATP = ADP + CoA + H(+)</text>
        <dbReference type="Rhea" id="RHEA:18245"/>
        <dbReference type="ChEBI" id="CHEBI:15378"/>
        <dbReference type="ChEBI" id="CHEBI:30616"/>
        <dbReference type="ChEBI" id="CHEBI:57287"/>
        <dbReference type="ChEBI" id="CHEBI:57328"/>
        <dbReference type="ChEBI" id="CHEBI:456216"/>
        <dbReference type="EC" id="2.7.1.24"/>
    </reaction>
</comment>
<dbReference type="Proteomes" id="UP000199317">
    <property type="component" value="Unassembled WGS sequence"/>
</dbReference>
<accession>A0A1H0L7I8</accession>
<gene>
    <name evidence="5" type="primary">coaE</name>
    <name evidence="7" type="ORF">SAMN04489708_10279</name>
</gene>
<keyword evidence="2 5" id="KW-0547">Nucleotide-binding</keyword>
<comment type="subcellular location">
    <subcellularLocation>
        <location evidence="5">Cytoplasm</location>
    </subcellularLocation>
</comment>
<comment type="pathway">
    <text evidence="5">Cofactor biosynthesis; coenzyme A biosynthesis; CoA from (R)-pantothenate: step 5/5.</text>
</comment>
<keyword evidence="5" id="KW-0963">Cytoplasm</keyword>
<proteinExistence type="inferred from homology"/>
<keyword evidence="5 7" id="KW-0418">Kinase</keyword>
<keyword evidence="8" id="KW-1185">Reference proteome</keyword>
<dbReference type="GO" id="GO:0015937">
    <property type="term" value="P:coenzyme A biosynthetic process"/>
    <property type="evidence" value="ECO:0007669"/>
    <property type="project" value="UniProtKB-UniRule"/>
</dbReference>
<dbReference type="RefSeq" id="WP_092832015.1">
    <property type="nucleotide sequence ID" value="NZ_CP028290.1"/>
</dbReference>
<dbReference type="PROSITE" id="PS51219">
    <property type="entry name" value="DPCK"/>
    <property type="match status" value="1"/>
</dbReference>
<dbReference type="CDD" id="cd02022">
    <property type="entry name" value="DPCK"/>
    <property type="match status" value="1"/>
</dbReference>
<name>A0A1H0L7I8_9BURK</name>
<keyword evidence="3 5" id="KW-0067">ATP-binding</keyword>
<dbReference type="PANTHER" id="PTHR10695">
    <property type="entry name" value="DEPHOSPHO-COA KINASE-RELATED"/>
    <property type="match status" value="1"/>
</dbReference>
<dbReference type="Gene3D" id="3.40.50.300">
    <property type="entry name" value="P-loop containing nucleotide triphosphate hydrolases"/>
    <property type="match status" value="1"/>
</dbReference>
<comment type="similarity">
    <text evidence="1 5">Belongs to the CoaE family.</text>
</comment>
<evidence type="ECO:0000256" key="5">
    <source>
        <dbReference type="HAMAP-Rule" id="MF_00376"/>
    </source>
</evidence>
<dbReference type="GO" id="GO:0004140">
    <property type="term" value="F:dephospho-CoA kinase activity"/>
    <property type="evidence" value="ECO:0007669"/>
    <property type="project" value="UniProtKB-UniRule"/>
</dbReference>
<protein>
    <recommendedName>
        <fullName evidence="5 6">Dephospho-CoA kinase</fullName>
        <ecNumber evidence="5 6">2.7.1.24</ecNumber>
    </recommendedName>
    <alternativeName>
        <fullName evidence="5">Dephosphocoenzyme A kinase</fullName>
    </alternativeName>
</protein>
<dbReference type="UniPathway" id="UPA00241">
    <property type="reaction ID" value="UER00356"/>
</dbReference>
<evidence type="ECO:0000256" key="3">
    <source>
        <dbReference type="ARBA" id="ARBA00022840"/>
    </source>
</evidence>
<dbReference type="Pfam" id="PF01121">
    <property type="entry name" value="CoaE"/>
    <property type="match status" value="1"/>
</dbReference>
<evidence type="ECO:0000256" key="2">
    <source>
        <dbReference type="ARBA" id="ARBA00022741"/>
    </source>
</evidence>
<dbReference type="GO" id="GO:0005524">
    <property type="term" value="F:ATP binding"/>
    <property type="evidence" value="ECO:0007669"/>
    <property type="project" value="UniProtKB-UniRule"/>
</dbReference>
<keyword evidence="4 5" id="KW-0173">Coenzyme A biosynthesis</keyword>
<reference evidence="8" key="1">
    <citation type="submission" date="2016-10" db="EMBL/GenBank/DDBJ databases">
        <authorList>
            <person name="Varghese N."/>
            <person name="Submissions S."/>
        </authorList>
    </citation>
    <scope>NUCLEOTIDE SEQUENCE [LARGE SCALE GENOMIC DNA]</scope>
    <source>
        <strain evidence="8">DSM 17101</strain>
    </source>
</reference>
<dbReference type="HAMAP" id="MF_00376">
    <property type="entry name" value="Dephospho_CoA_kinase"/>
    <property type="match status" value="1"/>
</dbReference>
<dbReference type="PANTHER" id="PTHR10695:SF46">
    <property type="entry name" value="BIFUNCTIONAL COENZYME A SYNTHASE-RELATED"/>
    <property type="match status" value="1"/>
</dbReference>
<evidence type="ECO:0000256" key="1">
    <source>
        <dbReference type="ARBA" id="ARBA00009018"/>
    </source>
</evidence>
<dbReference type="NCBIfam" id="TIGR00152">
    <property type="entry name" value="dephospho-CoA kinase"/>
    <property type="match status" value="1"/>
</dbReference>
<dbReference type="EMBL" id="FNJL01000002">
    <property type="protein sequence ID" value="SDO63931.1"/>
    <property type="molecule type" value="Genomic_DNA"/>
</dbReference>
<evidence type="ECO:0000256" key="4">
    <source>
        <dbReference type="ARBA" id="ARBA00022993"/>
    </source>
</evidence>
<feature type="binding site" evidence="5">
    <location>
        <begin position="20"/>
        <end position="25"/>
    </location>
    <ligand>
        <name>ATP</name>
        <dbReference type="ChEBI" id="CHEBI:30616"/>
    </ligand>
</feature>
<evidence type="ECO:0000313" key="8">
    <source>
        <dbReference type="Proteomes" id="UP000199317"/>
    </source>
</evidence>
<organism evidence="7 8">
    <name type="scientific">Paracidovorax cattleyae</name>
    <dbReference type="NCBI Taxonomy" id="80868"/>
    <lineage>
        <taxon>Bacteria</taxon>
        <taxon>Pseudomonadati</taxon>
        <taxon>Pseudomonadota</taxon>
        <taxon>Betaproteobacteria</taxon>
        <taxon>Burkholderiales</taxon>
        <taxon>Comamonadaceae</taxon>
        <taxon>Paracidovorax</taxon>
    </lineage>
</organism>
<comment type="function">
    <text evidence="5">Catalyzes the phosphorylation of the 3'-hydroxyl group of dephosphocoenzyme A to form coenzyme A.</text>
</comment>
<dbReference type="OrthoDB" id="9812943at2"/>
<dbReference type="AlphaFoldDB" id="A0A1H0L7I8"/>
<dbReference type="EC" id="2.7.1.24" evidence="5 6"/>
<evidence type="ECO:0000313" key="7">
    <source>
        <dbReference type="EMBL" id="SDO63931.1"/>
    </source>
</evidence>